<proteinExistence type="predicted"/>
<reference evidence="2" key="1">
    <citation type="journal article" date="2015" name="Proc. Natl. Acad. Sci. U.S.A.">
        <title>Networks of energetic and metabolic interactions define dynamics in microbial communities.</title>
        <authorList>
            <person name="Embree M."/>
            <person name="Liu J.K."/>
            <person name="Al-Bassam M.M."/>
            <person name="Zengler K."/>
        </authorList>
    </citation>
    <scope>NUCLEOTIDE SEQUENCE</scope>
</reference>
<comment type="caution">
    <text evidence="2">The sequence shown here is derived from an EMBL/GenBank/DDBJ whole genome shotgun (WGS) entry which is preliminary data.</text>
</comment>
<evidence type="ECO:0000313" key="2">
    <source>
        <dbReference type="EMBL" id="KUG14542.1"/>
    </source>
</evidence>
<name>A0A0W8F1D2_9ZZZZ</name>
<evidence type="ECO:0000256" key="1">
    <source>
        <dbReference type="SAM" id="MobiDB-lite"/>
    </source>
</evidence>
<gene>
    <name evidence="2" type="ORF">ASZ90_015816</name>
</gene>
<accession>A0A0W8F1D2</accession>
<dbReference type="AlphaFoldDB" id="A0A0W8F1D2"/>
<sequence length="41" mass="4178">MPGLIFKTVGTPALLTLVKRPPSHSSPGGGFAGNNQDDDSP</sequence>
<protein>
    <submittedName>
        <fullName evidence="2">Uncharacterized protein</fullName>
    </submittedName>
</protein>
<organism evidence="2">
    <name type="scientific">hydrocarbon metagenome</name>
    <dbReference type="NCBI Taxonomy" id="938273"/>
    <lineage>
        <taxon>unclassified sequences</taxon>
        <taxon>metagenomes</taxon>
        <taxon>ecological metagenomes</taxon>
    </lineage>
</organism>
<feature type="region of interest" description="Disordered" evidence="1">
    <location>
        <begin position="18"/>
        <end position="41"/>
    </location>
</feature>
<dbReference type="EMBL" id="LNQE01001645">
    <property type="protein sequence ID" value="KUG14542.1"/>
    <property type="molecule type" value="Genomic_DNA"/>
</dbReference>